<dbReference type="EMBL" id="CAADIG010000015">
    <property type="protein sequence ID" value="VFR43852.1"/>
    <property type="molecule type" value="Genomic_DNA"/>
</dbReference>
<sequence length="68" mass="7318">MREVLHAFSLRWIAALCDGSDPHAAPLACCPPRGPSFVLGRPGDKRAPSRPQIRWFCVDALTAAICSG</sequence>
<organism evidence="1">
    <name type="scientific">plant metagenome</name>
    <dbReference type="NCBI Taxonomy" id="1297885"/>
    <lineage>
        <taxon>unclassified sequences</taxon>
        <taxon>metagenomes</taxon>
        <taxon>organismal metagenomes</taxon>
    </lineage>
</organism>
<name>A0A484R061_9ZZZZ</name>
<proteinExistence type="predicted"/>
<evidence type="ECO:0000313" key="2">
    <source>
        <dbReference type="EMBL" id="VFR54177.1"/>
    </source>
</evidence>
<gene>
    <name evidence="1" type="ORF">ANT2_1727</name>
    <name evidence="3" type="ORF">ANT3_1729</name>
    <name evidence="2" type="ORF">BRI6_1847</name>
</gene>
<reference evidence="1" key="1">
    <citation type="submission" date="2019-03" db="EMBL/GenBank/DDBJ databases">
        <authorList>
            <person name="Danneels B."/>
        </authorList>
    </citation>
    <scope>NUCLEOTIDE SEQUENCE</scope>
</reference>
<dbReference type="EMBL" id="CAADII010000022">
    <property type="protein sequence ID" value="VFR54177.1"/>
    <property type="molecule type" value="Genomic_DNA"/>
</dbReference>
<evidence type="ECO:0000313" key="1">
    <source>
        <dbReference type="EMBL" id="VFR43852.1"/>
    </source>
</evidence>
<evidence type="ECO:0000313" key="3">
    <source>
        <dbReference type="EMBL" id="VFR58206.1"/>
    </source>
</evidence>
<protein>
    <submittedName>
        <fullName evidence="1">Uncharacterized protein</fullName>
    </submittedName>
</protein>
<dbReference type="EMBL" id="CAADID010000003">
    <property type="protein sequence ID" value="VFR58206.1"/>
    <property type="molecule type" value="Genomic_DNA"/>
</dbReference>
<accession>A0A484R061</accession>
<dbReference type="AlphaFoldDB" id="A0A484R061"/>